<dbReference type="Proteomes" id="UP000092993">
    <property type="component" value="Unassembled WGS sequence"/>
</dbReference>
<accession>A0A1C7M3P6</accession>
<sequence>MYAGDALTTYELFDFDEIEADCVAHLFTTLNTSVALEDVLSDNPGRVHVASYLEFPPIYNLAKCGVLLHYARYLI</sequence>
<gene>
    <name evidence="1" type="ORF">A0H81_08853</name>
</gene>
<organism evidence="1 2">
    <name type="scientific">Grifola frondosa</name>
    <name type="common">Maitake</name>
    <name type="synonym">Polyporus frondosus</name>
    <dbReference type="NCBI Taxonomy" id="5627"/>
    <lineage>
        <taxon>Eukaryota</taxon>
        <taxon>Fungi</taxon>
        <taxon>Dikarya</taxon>
        <taxon>Basidiomycota</taxon>
        <taxon>Agaricomycotina</taxon>
        <taxon>Agaricomycetes</taxon>
        <taxon>Polyporales</taxon>
        <taxon>Grifolaceae</taxon>
        <taxon>Grifola</taxon>
    </lineage>
</organism>
<keyword evidence="2" id="KW-1185">Reference proteome</keyword>
<comment type="caution">
    <text evidence="1">The sequence shown here is derived from an EMBL/GenBank/DDBJ whole genome shotgun (WGS) entry which is preliminary data.</text>
</comment>
<proteinExistence type="predicted"/>
<reference evidence="1 2" key="1">
    <citation type="submission" date="2016-03" db="EMBL/GenBank/DDBJ databases">
        <title>Whole genome sequencing of Grifola frondosa 9006-11.</title>
        <authorList>
            <person name="Min B."/>
            <person name="Park H."/>
            <person name="Kim J.-G."/>
            <person name="Cho H."/>
            <person name="Oh Y.-L."/>
            <person name="Kong W.-S."/>
            <person name="Choi I.-G."/>
        </authorList>
    </citation>
    <scope>NUCLEOTIDE SEQUENCE [LARGE SCALE GENOMIC DNA]</scope>
    <source>
        <strain evidence="1 2">9006-11</strain>
    </source>
</reference>
<evidence type="ECO:0000313" key="2">
    <source>
        <dbReference type="Proteomes" id="UP000092993"/>
    </source>
</evidence>
<name>A0A1C7M3P6_GRIFR</name>
<evidence type="ECO:0000313" key="1">
    <source>
        <dbReference type="EMBL" id="OBZ71388.1"/>
    </source>
</evidence>
<dbReference type="EMBL" id="LUGG01000011">
    <property type="protein sequence ID" value="OBZ71388.1"/>
    <property type="molecule type" value="Genomic_DNA"/>
</dbReference>
<dbReference type="AlphaFoldDB" id="A0A1C7M3P6"/>
<protein>
    <submittedName>
        <fullName evidence="1">Uncharacterized protein</fullName>
    </submittedName>
</protein>